<evidence type="ECO:0000313" key="2">
    <source>
        <dbReference type="Proteomes" id="UP001177140"/>
    </source>
</evidence>
<reference evidence="1" key="1">
    <citation type="submission" date="2022-03" db="EMBL/GenBank/DDBJ databases">
        <title>A functionally conserved STORR gene fusion in Papaver species that diverged 16.8 million years ago.</title>
        <authorList>
            <person name="Catania T."/>
        </authorList>
    </citation>
    <scope>NUCLEOTIDE SEQUENCE</scope>
    <source>
        <strain evidence="1">S-191538</strain>
    </source>
</reference>
<name>A0AA41SEX6_PAPNU</name>
<comment type="caution">
    <text evidence="1">The sequence shown here is derived from an EMBL/GenBank/DDBJ whole genome shotgun (WGS) entry which is preliminary data.</text>
</comment>
<protein>
    <submittedName>
        <fullName evidence="1">Uncharacterized protein</fullName>
    </submittedName>
</protein>
<accession>A0AA41SEX6</accession>
<keyword evidence="2" id="KW-1185">Reference proteome</keyword>
<proteinExistence type="predicted"/>
<dbReference type="EMBL" id="JAJJMA010145142">
    <property type="protein sequence ID" value="MCL7034409.1"/>
    <property type="molecule type" value="Genomic_DNA"/>
</dbReference>
<gene>
    <name evidence="1" type="ORF">MKW94_024285</name>
</gene>
<evidence type="ECO:0000313" key="1">
    <source>
        <dbReference type="EMBL" id="MCL7034409.1"/>
    </source>
</evidence>
<sequence length="130" mass="15086">MEKVSLAKKAVYALRSMTMTFNHRLRSTAKEFRALTDDFSKLEADPNLKHILSKSPKEDIHVREVTQRYKKSVAPLIERYKHFKEHEEPNLEECDMFRDIVTPSVAATVVVTLLGEIAYKRHLEKKDQGS</sequence>
<dbReference type="Proteomes" id="UP001177140">
    <property type="component" value="Unassembled WGS sequence"/>
</dbReference>
<organism evidence="1 2">
    <name type="scientific">Papaver nudicaule</name>
    <name type="common">Iceland poppy</name>
    <dbReference type="NCBI Taxonomy" id="74823"/>
    <lineage>
        <taxon>Eukaryota</taxon>
        <taxon>Viridiplantae</taxon>
        <taxon>Streptophyta</taxon>
        <taxon>Embryophyta</taxon>
        <taxon>Tracheophyta</taxon>
        <taxon>Spermatophyta</taxon>
        <taxon>Magnoliopsida</taxon>
        <taxon>Ranunculales</taxon>
        <taxon>Papaveraceae</taxon>
        <taxon>Papaveroideae</taxon>
        <taxon>Papaver</taxon>
    </lineage>
</organism>
<dbReference type="AlphaFoldDB" id="A0AA41SEX6"/>